<reference evidence="1 2" key="1">
    <citation type="submission" date="2016-11" db="EMBL/GenBank/DDBJ databases">
        <authorList>
            <person name="Varghese N."/>
            <person name="Submissions S."/>
        </authorList>
    </citation>
    <scope>NUCLEOTIDE SEQUENCE [LARGE SCALE GENOMIC DNA]</scope>
    <source>
        <strain evidence="1 2">DSM 29341</strain>
    </source>
</reference>
<keyword evidence="2" id="KW-1185">Reference proteome</keyword>
<organism evidence="1 2">
    <name type="scientific">Ruegeria intermedia</name>
    <dbReference type="NCBI Taxonomy" id="996115"/>
    <lineage>
        <taxon>Bacteria</taxon>
        <taxon>Pseudomonadati</taxon>
        <taxon>Pseudomonadota</taxon>
        <taxon>Alphaproteobacteria</taxon>
        <taxon>Rhodobacterales</taxon>
        <taxon>Roseobacteraceae</taxon>
        <taxon>Ruegeria</taxon>
    </lineage>
</organism>
<dbReference type="RefSeq" id="WP_149777511.1">
    <property type="nucleotide sequence ID" value="NZ_FQVK01000051.1"/>
</dbReference>
<accession>A0A1M5BSF0</accession>
<dbReference type="OrthoDB" id="7776588at2"/>
<evidence type="ECO:0000313" key="2">
    <source>
        <dbReference type="Proteomes" id="UP000325134"/>
    </source>
</evidence>
<gene>
    <name evidence="1" type="ORF">SAMN05444279_1515</name>
</gene>
<dbReference type="Proteomes" id="UP000325134">
    <property type="component" value="Unassembled WGS sequence"/>
</dbReference>
<name>A0A1M5BSF0_9RHOB</name>
<proteinExistence type="predicted"/>
<dbReference type="EMBL" id="FQVK01000051">
    <property type="protein sequence ID" value="SHF45463.1"/>
    <property type="molecule type" value="Genomic_DNA"/>
</dbReference>
<dbReference type="AlphaFoldDB" id="A0A1M5BSF0"/>
<sequence>MSASEALWQSARNLLDSQVNLDKLYNEFDRVELSEDDLIIENDDYTYDGGDWVRPVWNAYYKVSERRKNGKKQSKKEKGYITLAIQLTSDPGHGDDWEFGRQAKVLAGYCPSAESDGGWEFGSGHPDGAGRCEGWSPRGKLWVRGKDDRSWFYAVQLDALDSVEAVDECLVNPLRALIKKDGTPEEVLGPIKDKLCIPPQSA</sequence>
<evidence type="ECO:0000313" key="1">
    <source>
        <dbReference type="EMBL" id="SHF45463.1"/>
    </source>
</evidence>
<protein>
    <submittedName>
        <fullName evidence="1">Uncharacterized protein</fullName>
    </submittedName>
</protein>